<feature type="transmembrane region" description="Helical" evidence="1">
    <location>
        <begin position="42"/>
        <end position="60"/>
    </location>
</feature>
<keyword evidence="4" id="KW-1185">Reference proteome</keyword>
<dbReference type="Proteomes" id="UP000251692">
    <property type="component" value="Unassembled WGS sequence"/>
</dbReference>
<reference evidence="3 4" key="1">
    <citation type="submission" date="2018-06" db="EMBL/GenBank/DDBJ databases">
        <authorList>
            <person name="Liu Z.-W."/>
        </authorList>
    </citation>
    <scope>NUCLEOTIDE SEQUENCE [LARGE SCALE GENOMIC DNA]</scope>
    <source>
        <strain evidence="3 4">2b14</strain>
    </source>
</reference>
<reference evidence="3 4" key="2">
    <citation type="submission" date="2018-07" db="EMBL/GenBank/DDBJ databases">
        <title>Pontibacter sp. 2b14 genomic sequence and assembly.</title>
        <authorList>
            <person name="Du Z.-J."/>
        </authorList>
    </citation>
    <scope>NUCLEOTIDE SEQUENCE [LARGE SCALE GENOMIC DNA]</scope>
    <source>
        <strain evidence="3 4">2b14</strain>
    </source>
</reference>
<proteinExistence type="predicted"/>
<dbReference type="InterPro" id="IPR055087">
    <property type="entry name" value="GldL-like_N"/>
</dbReference>
<dbReference type="AlphaFoldDB" id="A0A364RJD3"/>
<gene>
    <name evidence="3" type="ORF">DP923_05025</name>
</gene>
<dbReference type="Pfam" id="PF22827">
    <property type="entry name" value="GldL_N"/>
    <property type="match status" value="1"/>
</dbReference>
<protein>
    <submittedName>
        <fullName evidence="3">Gliding motility protein GldL</fullName>
    </submittedName>
</protein>
<dbReference type="NCBIfam" id="TIGR03513">
    <property type="entry name" value="GldL_gliding"/>
    <property type="match status" value="1"/>
</dbReference>
<feature type="domain" description="Gliding motility protein GldL-like N-terminal" evidence="2">
    <location>
        <begin position="18"/>
        <end position="79"/>
    </location>
</feature>
<evidence type="ECO:0000259" key="2">
    <source>
        <dbReference type="Pfam" id="PF22827"/>
    </source>
</evidence>
<evidence type="ECO:0000313" key="3">
    <source>
        <dbReference type="EMBL" id="RAU84402.1"/>
    </source>
</evidence>
<keyword evidence="1" id="KW-0472">Membrane</keyword>
<keyword evidence="1" id="KW-1133">Transmembrane helix</keyword>
<sequence length="267" mass="28993">MSKAKGRSLMNDVIMPKVYGIGAAVVIVGALFKIMHWPFADVMLIIGLGTEAIIFLMSAFQPVPHDPDWARVYPQLADDYHGEALMPATAVANNGPSLTGKLDDMMKGANITPETINSLGLGLNRLSETTAQMADMSQATIATQDYSVKVRAAADQLDSMNKAYATTAESLSKMAISTTDAQAYHSQVQDMTRNLGALNAVYEMELQDANSHLKAMNKFYGNLSIAMENLTDASKDTDQFKQEVSRLTQNLHSLNTVYGNMLTAMKG</sequence>
<evidence type="ECO:0000256" key="1">
    <source>
        <dbReference type="SAM" id="Phobius"/>
    </source>
</evidence>
<dbReference type="OrthoDB" id="1466660at2"/>
<dbReference type="RefSeq" id="WP_112304682.1">
    <property type="nucleotide sequence ID" value="NZ_QMDV01000001.1"/>
</dbReference>
<name>A0A364RJD3_9BACT</name>
<feature type="transmembrane region" description="Helical" evidence="1">
    <location>
        <begin position="18"/>
        <end position="35"/>
    </location>
</feature>
<dbReference type="EMBL" id="QMDV01000001">
    <property type="protein sequence ID" value="RAU84402.1"/>
    <property type="molecule type" value="Genomic_DNA"/>
</dbReference>
<dbReference type="Gene3D" id="1.10.287.2610">
    <property type="match status" value="1"/>
</dbReference>
<accession>A0A364RJD3</accession>
<dbReference type="InterPro" id="IPR019852">
    <property type="entry name" value="Motility-assoc_prot_GldL"/>
</dbReference>
<comment type="caution">
    <text evidence="3">The sequence shown here is derived from an EMBL/GenBank/DDBJ whole genome shotgun (WGS) entry which is preliminary data.</text>
</comment>
<organism evidence="3 4">
    <name type="scientific">Pontibacter arcticus</name>
    <dbReference type="NCBI Taxonomy" id="2080288"/>
    <lineage>
        <taxon>Bacteria</taxon>
        <taxon>Pseudomonadati</taxon>
        <taxon>Bacteroidota</taxon>
        <taxon>Cytophagia</taxon>
        <taxon>Cytophagales</taxon>
        <taxon>Hymenobacteraceae</taxon>
        <taxon>Pontibacter</taxon>
    </lineage>
</organism>
<evidence type="ECO:0000313" key="4">
    <source>
        <dbReference type="Proteomes" id="UP000251692"/>
    </source>
</evidence>
<keyword evidence="1" id="KW-0812">Transmembrane</keyword>